<evidence type="ECO:0000313" key="1">
    <source>
        <dbReference type="EMBL" id="SDZ46060.1"/>
    </source>
</evidence>
<sequence length="42" mass="4613">MILLKPIMTSQMNYSNDVPKFAFDSPCFLQTQSGDASGFPAN</sequence>
<keyword evidence="2" id="KW-1185">Reference proteome</keyword>
<name>A0A1H3T7L9_9BACT</name>
<accession>A0A1H3T7L9</accession>
<proteinExistence type="predicted"/>
<organism evidence="1 2">
    <name type="scientific">Rhodonellum ikkaensis</name>
    <dbReference type="NCBI Taxonomy" id="336829"/>
    <lineage>
        <taxon>Bacteria</taxon>
        <taxon>Pseudomonadati</taxon>
        <taxon>Bacteroidota</taxon>
        <taxon>Cytophagia</taxon>
        <taxon>Cytophagales</taxon>
        <taxon>Cytophagaceae</taxon>
        <taxon>Rhodonellum</taxon>
    </lineage>
</organism>
<reference evidence="1 2" key="1">
    <citation type="submission" date="2016-10" db="EMBL/GenBank/DDBJ databases">
        <authorList>
            <person name="Varghese N."/>
            <person name="Submissions S."/>
        </authorList>
    </citation>
    <scope>NUCLEOTIDE SEQUENCE [LARGE SCALE GENOMIC DNA]</scope>
    <source>
        <strain evidence="1 2">DSM 17997</strain>
    </source>
</reference>
<dbReference type="EMBL" id="FNQC01000015">
    <property type="protein sequence ID" value="SDZ46060.1"/>
    <property type="molecule type" value="Genomic_DNA"/>
</dbReference>
<comment type="caution">
    <text evidence="1">The sequence shown here is derived from an EMBL/GenBank/DDBJ whole genome shotgun (WGS) entry which is preliminary data.</text>
</comment>
<gene>
    <name evidence="1" type="ORF">SAMN05444412_115109</name>
</gene>
<dbReference type="Proteomes" id="UP000199663">
    <property type="component" value="Unassembled WGS sequence"/>
</dbReference>
<protein>
    <submittedName>
        <fullName evidence="1">Uncharacterized protein</fullName>
    </submittedName>
</protein>
<evidence type="ECO:0000313" key="2">
    <source>
        <dbReference type="Proteomes" id="UP000199663"/>
    </source>
</evidence>